<feature type="transmembrane region" description="Helical" evidence="7">
    <location>
        <begin position="463"/>
        <end position="485"/>
    </location>
</feature>
<evidence type="ECO:0000256" key="3">
    <source>
        <dbReference type="ARBA" id="ARBA00022692"/>
    </source>
</evidence>
<dbReference type="InterPro" id="IPR001734">
    <property type="entry name" value="Na/solute_symporter"/>
</dbReference>
<reference evidence="8 9" key="1">
    <citation type="submission" date="2023-09" db="EMBL/GenBank/DDBJ databases">
        <authorList>
            <person name="Rey-Velasco X."/>
        </authorList>
    </citation>
    <scope>NUCLEOTIDE SEQUENCE [LARGE SCALE GENOMIC DNA]</scope>
    <source>
        <strain evidence="8 9">F260</strain>
    </source>
</reference>
<evidence type="ECO:0000313" key="8">
    <source>
        <dbReference type="EMBL" id="MDT0646619.1"/>
    </source>
</evidence>
<dbReference type="CDD" id="cd10329">
    <property type="entry name" value="SLC5sbd_SGLT1-like"/>
    <property type="match status" value="1"/>
</dbReference>
<accession>A0ABU3CJU9</accession>
<feature type="transmembrane region" description="Helical" evidence="7">
    <location>
        <begin position="370"/>
        <end position="394"/>
    </location>
</feature>
<evidence type="ECO:0000256" key="7">
    <source>
        <dbReference type="SAM" id="Phobius"/>
    </source>
</evidence>
<dbReference type="Pfam" id="PF00474">
    <property type="entry name" value="SSF"/>
    <property type="match status" value="1"/>
</dbReference>
<feature type="transmembrane region" description="Helical" evidence="7">
    <location>
        <begin position="78"/>
        <end position="99"/>
    </location>
</feature>
<feature type="transmembrane region" description="Helical" evidence="7">
    <location>
        <begin position="6"/>
        <end position="27"/>
    </location>
</feature>
<dbReference type="PANTHER" id="PTHR11819:SF195">
    <property type="entry name" value="SODIUM_GLUCOSE COTRANSPORTER 4"/>
    <property type="match status" value="1"/>
</dbReference>
<dbReference type="RefSeq" id="WP_311494787.1">
    <property type="nucleotide sequence ID" value="NZ_JAVRHO010000009.1"/>
</dbReference>
<keyword evidence="4 7" id="KW-1133">Transmembrane helix</keyword>
<name>A0ABU3CJU9_9FLAO</name>
<dbReference type="PANTHER" id="PTHR11819">
    <property type="entry name" value="SOLUTE CARRIER FAMILY 5"/>
    <property type="match status" value="1"/>
</dbReference>
<evidence type="ECO:0000256" key="6">
    <source>
        <dbReference type="RuleBase" id="RU362091"/>
    </source>
</evidence>
<feature type="transmembrane region" description="Helical" evidence="7">
    <location>
        <begin position="39"/>
        <end position="58"/>
    </location>
</feature>
<protein>
    <submittedName>
        <fullName evidence="8">Sodium:solute symporter</fullName>
    </submittedName>
</protein>
<evidence type="ECO:0000256" key="1">
    <source>
        <dbReference type="ARBA" id="ARBA00004141"/>
    </source>
</evidence>
<proteinExistence type="inferred from homology"/>
<feature type="transmembrane region" description="Helical" evidence="7">
    <location>
        <begin position="268"/>
        <end position="293"/>
    </location>
</feature>
<comment type="caution">
    <text evidence="8">The sequence shown here is derived from an EMBL/GenBank/DDBJ whole genome shotgun (WGS) entry which is preliminary data.</text>
</comment>
<feature type="transmembrane region" description="Helical" evidence="7">
    <location>
        <begin position="400"/>
        <end position="418"/>
    </location>
</feature>
<evidence type="ECO:0000256" key="4">
    <source>
        <dbReference type="ARBA" id="ARBA00022989"/>
    </source>
</evidence>
<keyword evidence="5 7" id="KW-0472">Membrane</keyword>
<gene>
    <name evidence="8" type="ORF">RM545_07950</name>
</gene>
<feature type="transmembrane region" description="Helical" evidence="7">
    <location>
        <begin position="323"/>
        <end position="349"/>
    </location>
</feature>
<comment type="similarity">
    <text evidence="2 6">Belongs to the sodium:solute symporter (SSF) (TC 2.A.21) family.</text>
</comment>
<feature type="transmembrane region" description="Helical" evidence="7">
    <location>
        <begin position="154"/>
        <end position="173"/>
    </location>
</feature>
<dbReference type="InterPro" id="IPR038377">
    <property type="entry name" value="Na/Glc_symporter_sf"/>
</dbReference>
<feature type="transmembrane region" description="Helical" evidence="7">
    <location>
        <begin position="120"/>
        <end position="142"/>
    </location>
</feature>
<feature type="transmembrane region" description="Helical" evidence="7">
    <location>
        <begin position="229"/>
        <end position="247"/>
    </location>
</feature>
<keyword evidence="9" id="KW-1185">Reference proteome</keyword>
<evidence type="ECO:0000313" key="9">
    <source>
        <dbReference type="Proteomes" id="UP001245285"/>
    </source>
</evidence>
<evidence type="ECO:0000256" key="2">
    <source>
        <dbReference type="ARBA" id="ARBA00006434"/>
    </source>
</evidence>
<dbReference type="EMBL" id="JAVRHO010000009">
    <property type="protein sequence ID" value="MDT0646619.1"/>
    <property type="molecule type" value="Genomic_DNA"/>
</dbReference>
<feature type="transmembrane region" description="Helical" evidence="7">
    <location>
        <begin position="516"/>
        <end position="536"/>
    </location>
</feature>
<dbReference type="Gene3D" id="1.20.1730.10">
    <property type="entry name" value="Sodium/glucose cotransporter"/>
    <property type="match status" value="1"/>
</dbReference>
<organism evidence="8 9">
    <name type="scientific">Autumnicola lenta</name>
    <dbReference type="NCBI Taxonomy" id="3075593"/>
    <lineage>
        <taxon>Bacteria</taxon>
        <taxon>Pseudomonadati</taxon>
        <taxon>Bacteroidota</taxon>
        <taxon>Flavobacteriia</taxon>
        <taxon>Flavobacteriales</taxon>
        <taxon>Flavobacteriaceae</taxon>
        <taxon>Autumnicola</taxon>
    </lineage>
</organism>
<dbReference type="PROSITE" id="PS50283">
    <property type="entry name" value="NA_SOLUT_SYMP_3"/>
    <property type="match status" value="1"/>
</dbReference>
<feature type="transmembrane region" description="Helical" evidence="7">
    <location>
        <begin position="185"/>
        <end position="209"/>
    </location>
</feature>
<dbReference type="NCBIfam" id="TIGR00813">
    <property type="entry name" value="sss"/>
    <property type="match status" value="1"/>
</dbReference>
<feature type="transmembrane region" description="Helical" evidence="7">
    <location>
        <begin position="425"/>
        <end position="443"/>
    </location>
</feature>
<keyword evidence="3 7" id="KW-0812">Transmembrane</keyword>
<sequence length="543" mass="59915">MQTLDTFDWIAVGLYFLVLAGIAVWVIRKKQENTADYFLAGRNVGWFVVGASIFASNIGSEHVVGLAGAGAGNKLPMLIYEIQAWVVLILGWVFLPFYARSGVFTMPEFLEKRFDARSRWVLSVFSIIAYVLTKISVTIYAGGVVVSALLGIDFWTGALSTVILTGLYTVLGGMRAVVYTETLQAVMLVVGAAALTFIGLDEVGGWASMTETVTPEYLNMWRSASDPEFPWPSLLITSTIVGIWYWCTDQYIVQRALTARNIKEGRRGTIFGALLKLLPVFLFLIPGIIALTLKMRGELHWDSPDEAFPVLMSNLLPSGLRGLVAAGLLAALMSSLASVFNSCSTLFTVDIYKKLRPNTPEKQLVRTGQIATVFIVIIGIIWIPIMANISGVLYEYLQKVQSYIAPPITAVFLLGIFYKRINAQGAFITLMVGFIVGALRIVLELMKESLDPDGFLFLLGDINFLTFAAWFFLFCVVLITVVSLMTSIPSKEKIFNLTFQTISPEEKANNKNSYNWVDVAVSILIIILVAGVMLFFNGKSGFF</sequence>
<comment type="subcellular location">
    <subcellularLocation>
        <location evidence="1">Membrane</location>
        <topology evidence="1">Multi-pass membrane protein</topology>
    </subcellularLocation>
</comment>
<evidence type="ECO:0000256" key="5">
    <source>
        <dbReference type="ARBA" id="ARBA00023136"/>
    </source>
</evidence>
<dbReference type="Proteomes" id="UP001245285">
    <property type="component" value="Unassembled WGS sequence"/>
</dbReference>